<dbReference type="GO" id="GO:0005788">
    <property type="term" value="C:endoplasmic reticulum lumen"/>
    <property type="evidence" value="ECO:0007669"/>
    <property type="project" value="UniProtKB-SubCell"/>
</dbReference>
<evidence type="ECO:0000256" key="3">
    <source>
        <dbReference type="ARBA" id="ARBA00012723"/>
    </source>
</evidence>
<dbReference type="GO" id="GO:0034976">
    <property type="term" value="P:response to endoplasmic reticulum stress"/>
    <property type="evidence" value="ECO:0007669"/>
    <property type="project" value="TreeGrafter"/>
</dbReference>
<feature type="domain" description="Thioredoxin" evidence="9">
    <location>
        <begin position="8"/>
        <end position="145"/>
    </location>
</feature>
<feature type="signal peptide" evidence="8">
    <location>
        <begin position="1"/>
        <end position="23"/>
    </location>
</feature>
<dbReference type="SUPFAM" id="SSF52833">
    <property type="entry name" value="Thioredoxin-like"/>
    <property type="match status" value="2"/>
</dbReference>
<organism evidence="10 11">
    <name type="scientific">Cryomyces minteri</name>
    <dbReference type="NCBI Taxonomy" id="331657"/>
    <lineage>
        <taxon>Eukaryota</taxon>
        <taxon>Fungi</taxon>
        <taxon>Dikarya</taxon>
        <taxon>Ascomycota</taxon>
        <taxon>Pezizomycotina</taxon>
        <taxon>Dothideomycetes</taxon>
        <taxon>Dothideomycetes incertae sedis</taxon>
        <taxon>Cryomyces</taxon>
    </lineage>
</organism>
<dbReference type="CDD" id="cd03002">
    <property type="entry name" value="PDI_a_MPD1_like"/>
    <property type="match status" value="1"/>
</dbReference>
<evidence type="ECO:0000256" key="5">
    <source>
        <dbReference type="ARBA" id="ARBA00023235"/>
    </source>
</evidence>
<evidence type="ECO:0000259" key="9">
    <source>
        <dbReference type="PROSITE" id="PS51352"/>
    </source>
</evidence>
<keyword evidence="4" id="KW-1015">Disulfide bond</keyword>
<dbReference type="Proteomes" id="UP000308768">
    <property type="component" value="Unassembled WGS sequence"/>
</dbReference>
<accession>A0A4U0WWV8</accession>
<evidence type="ECO:0000313" key="10">
    <source>
        <dbReference type="EMBL" id="TKA67851.1"/>
    </source>
</evidence>
<comment type="subcellular location">
    <subcellularLocation>
        <location evidence="2">Endoplasmic reticulum lumen</location>
    </subcellularLocation>
</comment>
<keyword evidence="6" id="KW-0676">Redox-active center</keyword>
<dbReference type="OrthoDB" id="10264505at2759"/>
<evidence type="ECO:0000256" key="8">
    <source>
        <dbReference type="SAM" id="SignalP"/>
    </source>
</evidence>
<keyword evidence="11" id="KW-1185">Reference proteome</keyword>
<dbReference type="EC" id="5.3.4.1" evidence="3"/>
<dbReference type="InterPro" id="IPR013766">
    <property type="entry name" value="Thioredoxin_domain"/>
</dbReference>
<evidence type="ECO:0000256" key="7">
    <source>
        <dbReference type="SAM" id="MobiDB-lite"/>
    </source>
</evidence>
<evidence type="ECO:0000256" key="6">
    <source>
        <dbReference type="ARBA" id="ARBA00023284"/>
    </source>
</evidence>
<dbReference type="PROSITE" id="PS00194">
    <property type="entry name" value="THIOREDOXIN_1"/>
    <property type="match status" value="1"/>
</dbReference>
<evidence type="ECO:0000256" key="2">
    <source>
        <dbReference type="ARBA" id="ARBA00004319"/>
    </source>
</evidence>
<dbReference type="Gene3D" id="3.40.30.10">
    <property type="entry name" value="Glutaredoxin"/>
    <property type="match status" value="2"/>
</dbReference>
<keyword evidence="8" id="KW-0732">Signal</keyword>
<dbReference type="AlphaFoldDB" id="A0A4U0WWV8"/>
<dbReference type="InterPro" id="IPR036249">
    <property type="entry name" value="Thioredoxin-like_sf"/>
</dbReference>
<dbReference type="PROSITE" id="PS51352">
    <property type="entry name" value="THIOREDOXIN_2"/>
    <property type="match status" value="1"/>
</dbReference>
<feature type="compositionally biased region" description="Polar residues" evidence="7">
    <location>
        <begin position="301"/>
        <end position="316"/>
    </location>
</feature>
<name>A0A4U0WWV8_9PEZI</name>
<evidence type="ECO:0000313" key="11">
    <source>
        <dbReference type="Proteomes" id="UP000308768"/>
    </source>
</evidence>
<dbReference type="PRINTS" id="PR00421">
    <property type="entry name" value="THIOREDOXIN"/>
</dbReference>
<feature type="compositionally biased region" description="Low complexity" evidence="7">
    <location>
        <begin position="274"/>
        <end position="299"/>
    </location>
</feature>
<comment type="catalytic activity">
    <reaction evidence="1">
        <text>Catalyzes the rearrangement of -S-S- bonds in proteins.</text>
        <dbReference type="EC" id="5.3.4.1"/>
    </reaction>
</comment>
<dbReference type="PANTHER" id="PTHR45815">
    <property type="entry name" value="PROTEIN DISULFIDE-ISOMERASE A6"/>
    <property type="match status" value="1"/>
</dbReference>
<feature type="region of interest" description="Disordered" evidence="7">
    <location>
        <begin position="244"/>
        <end position="329"/>
    </location>
</feature>
<dbReference type="InterPro" id="IPR057305">
    <property type="entry name" value="Thioredox_PDIA6_C"/>
</dbReference>
<reference evidence="10 11" key="1">
    <citation type="submission" date="2017-03" db="EMBL/GenBank/DDBJ databases">
        <title>Genomes of endolithic fungi from Antarctica.</title>
        <authorList>
            <person name="Coleine C."/>
            <person name="Masonjones S."/>
            <person name="Stajich J.E."/>
        </authorList>
    </citation>
    <scope>NUCLEOTIDE SEQUENCE [LARGE SCALE GENOMIC DNA]</scope>
    <source>
        <strain evidence="10 11">CCFEE 5187</strain>
    </source>
</reference>
<protein>
    <recommendedName>
        <fullName evidence="3">protein disulfide-isomerase</fullName>
        <ecNumber evidence="3">5.3.4.1</ecNumber>
    </recommendedName>
</protein>
<sequence length="535" mass="57459">MVYSTTLLAAAAASLLFSLPASADGIYTKNSPVLQVDARSYDKLIAQSNHTSMLEFYAPWCGHCQSLKPAYEKAAKNLKGLAKVAAINCDEEPNKPFCSSMGVQGFPTLKIIKPGKKAGKPVVEDYQGQRTAKAIVDAVVDKIPNHVNRVADKTLDEWLATGNDTAKAVLFSDKGTTSALLKALAIDFLGSISIAQIRDKDTKTVELFGILSYPTFVLLPGGDKEAVVYDGEMKKEPMSAFLAQVAPPNPDPAPAVPKAAKKCSGKNTKKASKDSSSFSSASASHSSADASSAKATATAETLEQASNPTESPNPNVVSEDDPKPVPVPNIGTMLQMLETEEQLQQACLTSKSHICILTLLPAKSDPAAPLSEDVQTALKSLGEISAKHKRWSFFTLPASNPGASALRTSLSLMADSEVEVLAINARKAWYKRYVRTSFTRDAVDDWVDSVKMGEGKKETLPESLVVPAPAAATTAKVKEEPEVREIKLDGKNMKGDEPFKVEFMEEISDEEVERLMREAEEGARAREGGNAHDEL</sequence>
<proteinExistence type="predicted"/>
<dbReference type="STRING" id="331657.A0A4U0WWV8"/>
<comment type="caution">
    <text evidence="10">The sequence shown here is derived from an EMBL/GenBank/DDBJ whole genome shotgun (WGS) entry which is preliminary data.</text>
</comment>
<evidence type="ECO:0000256" key="1">
    <source>
        <dbReference type="ARBA" id="ARBA00001182"/>
    </source>
</evidence>
<dbReference type="PANTHER" id="PTHR45815:SF3">
    <property type="entry name" value="PROTEIN DISULFIDE-ISOMERASE A6"/>
    <property type="match status" value="1"/>
</dbReference>
<keyword evidence="5" id="KW-0413">Isomerase</keyword>
<feature type="compositionally biased region" description="Basic residues" evidence="7">
    <location>
        <begin position="259"/>
        <end position="270"/>
    </location>
</feature>
<dbReference type="Pfam" id="PF24541">
    <property type="entry name" value="Thioredox_PDIA6_C"/>
    <property type="match status" value="1"/>
</dbReference>
<dbReference type="EMBL" id="NAJN01000873">
    <property type="protein sequence ID" value="TKA67851.1"/>
    <property type="molecule type" value="Genomic_DNA"/>
</dbReference>
<evidence type="ECO:0000256" key="4">
    <source>
        <dbReference type="ARBA" id="ARBA00023157"/>
    </source>
</evidence>
<feature type="chain" id="PRO_5020674991" description="protein disulfide-isomerase" evidence="8">
    <location>
        <begin position="24"/>
        <end position="535"/>
    </location>
</feature>
<dbReference type="Pfam" id="PF00085">
    <property type="entry name" value="Thioredoxin"/>
    <property type="match status" value="1"/>
</dbReference>
<gene>
    <name evidence="10" type="ORF">B0A49_04921</name>
</gene>
<dbReference type="InterPro" id="IPR017937">
    <property type="entry name" value="Thioredoxin_CS"/>
</dbReference>
<dbReference type="GO" id="GO:0015035">
    <property type="term" value="F:protein-disulfide reductase activity"/>
    <property type="evidence" value="ECO:0007669"/>
    <property type="project" value="TreeGrafter"/>
</dbReference>
<dbReference type="GO" id="GO:0003756">
    <property type="term" value="F:protein disulfide isomerase activity"/>
    <property type="evidence" value="ECO:0007669"/>
    <property type="project" value="UniProtKB-EC"/>
</dbReference>